<name>A0A814ZDF7_9BILA</name>
<dbReference type="EMBL" id="CAJNOO010002165">
    <property type="protein sequence ID" value="CAF1242124.1"/>
    <property type="molecule type" value="Genomic_DNA"/>
</dbReference>
<dbReference type="Proteomes" id="UP000663864">
    <property type="component" value="Unassembled WGS sequence"/>
</dbReference>
<dbReference type="Pfam" id="PF18989">
    <property type="entry name" value="DUF5722"/>
    <property type="match status" value="1"/>
</dbReference>
<dbReference type="AlphaFoldDB" id="A0A814ZDF7"/>
<dbReference type="EMBL" id="CAJNOT010000265">
    <property type="protein sequence ID" value="CAF0919400.1"/>
    <property type="molecule type" value="Genomic_DNA"/>
</dbReference>
<comment type="caution">
    <text evidence="4">The sequence shown here is derived from an EMBL/GenBank/DDBJ whole genome shotgun (WGS) entry which is preliminary data.</text>
</comment>
<evidence type="ECO:0000313" key="3">
    <source>
        <dbReference type="EMBL" id="CAF0919400.1"/>
    </source>
</evidence>
<evidence type="ECO:0000313" key="6">
    <source>
        <dbReference type="Proteomes" id="UP000663882"/>
    </source>
</evidence>
<dbReference type="InterPro" id="IPR017853">
    <property type="entry name" value="GH"/>
</dbReference>
<organism evidence="4 6">
    <name type="scientific">Rotaria sordida</name>
    <dbReference type="NCBI Taxonomy" id="392033"/>
    <lineage>
        <taxon>Eukaryota</taxon>
        <taxon>Metazoa</taxon>
        <taxon>Spiralia</taxon>
        <taxon>Gnathifera</taxon>
        <taxon>Rotifera</taxon>
        <taxon>Eurotatoria</taxon>
        <taxon>Bdelloidea</taxon>
        <taxon>Philodinida</taxon>
        <taxon>Philodinidae</taxon>
        <taxon>Rotaria</taxon>
    </lineage>
</organism>
<feature type="chain" id="PRO_5035604174" description="DUF5722 domain-containing protein" evidence="1">
    <location>
        <begin position="20"/>
        <end position="529"/>
    </location>
</feature>
<dbReference type="Proteomes" id="UP000663836">
    <property type="component" value="Unassembled WGS sequence"/>
</dbReference>
<gene>
    <name evidence="5" type="ORF">JBS370_LOCUS18635</name>
    <name evidence="4" type="ORF">RFH988_LOCUS26722</name>
    <name evidence="3" type="ORF">ZHD862_LOCUS8311</name>
</gene>
<accession>A0A814ZDF7</accession>
<dbReference type="SUPFAM" id="SSF51445">
    <property type="entry name" value="(Trans)glycosidases"/>
    <property type="match status" value="1"/>
</dbReference>
<proteinExistence type="predicted"/>
<evidence type="ECO:0000256" key="1">
    <source>
        <dbReference type="SAM" id="SignalP"/>
    </source>
</evidence>
<keyword evidence="1" id="KW-0732">Signal</keyword>
<feature type="domain" description="DUF5722" evidence="2">
    <location>
        <begin position="46"/>
        <end position="391"/>
    </location>
</feature>
<dbReference type="Proteomes" id="UP000663882">
    <property type="component" value="Unassembled WGS sequence"/>
</dbReference>
<evidence type="ECO:0000259" key="2">
    <source>
        <dbReference type="Pfam" id="PF18989"/>
    </source>
</evidence>
<protein>
    <recommendedName>
        <fullName evidence="2">DUF5722 domain-containing protein</fullName>
    </recommendedName>
</protein>
<feature type="signal peptide" evidence="1">
    <location>
        <begin position="1"/>
        <end position="19"/>
    </location>
</feature>
<dbReference type="Gene3D" id="3.20.20.80">
    <property type="entry name" value="Glycosidases"/>
    <property type="match status" value="1"/>
</dbReference>
<dbReference type="InterPro" id="IPR043780">
    <property type="entry name" value="DUF5722"/>
</dbReference>
<evidence type="ECO:0000313" key="5">
    <source>
        <dbReference type="EMBL" id="CAF3858285.1"/>
    </source>
</evidence>
<dbReference type="EMBL" id="CAJOBD010002132">
    <property type="protein sequence ID" value="CAF3858285.1"/>
    <property type="molecule type" value="Genomic_DNA"/>
</dbReference>
<reference evidence="4" key="1">
    <citation type="submission" date="2021-02" db="EMBL/GenBank/DDBJ databases">
        <authorList>
            <person name="Nowell W R."/>
        </authorList>
    </citation>
    <scope>NUCLEOTIDE SEQUENCE</scope>
</reference>
<dbReference type="OrthoDB" id="9971254at2759"/>
<sequence length="529" mass="59720">MRNLLVYLVVLWCCALSVSDGLTDKKIFRPSAAELSNPQIYPQRSVYGIKAIQTDNWKIEDISGNGAGGVVINAVWANFQPQEKRIPCSNTEIAYDGYCFVPALDSAIQKYSDRQLMVTAVLIIPPAWARQHNTDCKQANQGFCAPDSAEAFGRFSGFLAWRYNGENGKGRITEFVIMNEVNAAEWYNIGCGNGKSCNIDAWVRNYAQVYIAAYDQIRRQQPQAPVLVSLEHHFDTIFDQYVSANSPFMSGRTFITKLVPQLGNRQWALAYHPYPPSLLRAEFGPNDWPKITFGNINRLVGWLMQTYPNTPSAHKVYLTENGINSIAPNSDQNKQHDQLCAAFEIILATPNVDLFIYHRMKDHVVEIQQGLGLGLVDANGNYKRAWSLWAMANRFELSPPQLSCGFQNLPYVILKRAHHPTNGHISTTRPLPAGYKIEQTWKLFRELQPNTKLIFECQRKSDARRFPSVNQNCENQDALGPLGYIYVNNQTSVKTMAIYRCRAGSNYFISPDAKCEQATVESFLGYALI</sequence>
<evidence type="ECO:0000313" key="4">
    <source>
        <dbReference type="EMBL" id="CAF1242124.1"/>
    </source>
</evidence>